<dbReference type="RefSeq" id="WP_343843331.1">
    <property type="nucleotide sequence ID" value="NZ_BAAAEI010000006.1"/>
</dbReference>
<name>A0ABN0WYJ7_9ALTE</name>
<accession>A0ABN0WYJ7</accession>
<organism evidence="1 2">
    <name type="scientific">Bowmanella denitrificans</name>
    <dbReference type="NCBI Taxonomy" id="366582"/>
    <lineage>
        <taxon>Bacteria</taxon>
        <taxon>Pseudomonadati</taxon>
        <taxon>Pseudomonadota</taxon>
        <taxon>Gammaproteobacteria</taxon>
        <taxon>Alteromonadales</taxon>
        <taxon>Alteromonadaceae</taxon>
        <taxon>Bowmanella</taxon>
    </lineage>
</organism>
<comment type="caution">
    <text evidence="1">The sequence shown here is derived from an EMBL/GenBank/DDBJ whole genome shotgun (WGS) entry which is preliminary data.</text>
</comment>
<reference evidence="1 2" key="1">
    <citation type="journal article" date="2019" name="Int. J. Syst. Evol. Microbiol.">
        <title>The Global Catalogue of Microorganisms (GCM) 10K type strain sequencing project: providing services to taxonomists for standard genome sequencing and annotation.</title>
        <authorList>
            <consortium name="The Broad Institute Genomics Platform"/>
            <consortium name="The Broad Institute Genome Sequencing Center for Infectious Disease"/>
            <person name="Wu L."/>
            <person name="Ma J."/>
        </authorList>
    </citation>
    <scope>NUCLEOTIDE SEQUENCE [LARGE SCALE GENOMIC DNA]</scope>
    <source>
        <strain evidence="1 2">JCM 13378</strain>
    </source>
</reference>
<dbReference type="EMBL" id="BAAAEI010000006">
    <property type="protein sequence ID" value="GAA0350555.1"/>
    <property type="molecule type" value="Genomic_DNA"/>
</dbReference>
<dbReference type="Proteomes" id="UP001501757">
    <property type="component" value="Unassembled WGS sequence"/>
</dbReference>
<sequence length="190" mass="22214">MTSRLVHDTSAIDELREVYCQRYFERRYQGWCNNYDKQYDPFSEWWMLAGGETFCRVTHANSDRTIPGLSTIENYLAKEARFCEINNFIYSDKGSGIALIKDVIARKRREGFEAIYCLVDTHSKYRQAFNLNTSEFGFKSTGLHSIFPDILYRISQRSVVWELLKLKLDNEQSAAELYSQLEAEGEIKRG</sequence>
<gene>
    <name evidence="1" type="ORF">GCM10009092_13690</name>
</gene>
<keyword evidence="2" id="KW-1185">Reference proteome</keyword>
<proteinExistence type="predicted"/>
<evidence type="ECO:0008006" key="3">
    <source>
        <dbReference type="Google" id="ProtNLM"/>
    </source>
</evidence>
<evidence type="ECO:0000313" key="2">
    <source>
        <dbReference type="Proteomes" id="UP001501757"/>
    </source>
</evidence>
<protein>
    <recommendedName>
        <fullName evidence="3">N-acetyltransferase domain-containing protein</fullName>
    </recommendedName>
</protein>
<evidence type="ECO:0000313" key="1">
    <source>
        <dbReference type="EMBL" id="GAA0350555.1"/>
    </source>
</evidence>